<name>A0A5K7Z2N8_9BACT</name>
<organism evidence="1 2">
    <name type="scientific">Desulfosarcina alkanivorans</name>
    <dbReference type="NCBI Taxonomy" id="571177"/>
    <lineage>
        <taxon>Bacteria</taxon>
        <taxon>Pseudomonadati</taxon>
        <taxon>Thermodesulfobacteriota</taxon>
        <taxon>Desulfobacteria</taxon>
        <taxon>Desulfobacterales</taxon>
        <taxon>Desulfosarcinaceae</taxon>
        <taxon>Desulfosarcina</taxon>
    </lineage>
</organism>
<dbReference type="Proteomes" id="UP000427906">
    <property type="component" value="Chromosome"/>
</dbReference>
<dbReference type="EMBL" id="AP021874">
    <property type="protein sequence ID" value="BBO70917.1"/>
    <property type="molecule type" value="Genomic_DNA"/>
</dbReference>
<gene>
    <name evidence="1" type="ORF">DSCA_48470</name>
</gene>
<evidence type="ECO:0000313" key="1">
    <source>
        <dbReference type="EMBL" id="BBO70917.1"/>
    </source>
</evidence>
<dbReference type="PANTHER" id="PTHR38471">
    <property type="entry name" value="FOUR HELIX BUNDLE PROTEIN"/>
    <property type="match status" value="1"/>
</dbReference>
<dbReference type="RefSeq" id="WP_155318818.1">
    <property type="nucleotide sequence ID" value="NZ_AP021874.1"/>
</dbReference>
<keyword evidence="2" id="KW-1185">Reference proteome</keyword>
<accession>A0A5K7Z2N8</accession>
<dbReference type="InterPro" id="IPR036583">
    <property type="entry name" value="23S_rRNA_IVS_sf"/>
</dbReference>
<dbReference type="Pfam" id="PF05635">
    <property type="entry name" value="23S_rRNA_IVP"/>
    <property type="match status" value="1"/>
</dbReference>
<dbReference type="KEGG" id="dalk:DSCA_48470"/>
<protein>
    <recommendedName>
        <fullName evidence="3">Four helix bundle protein</fullName>
    </recommendedName>
</protein>
<dbReference type="AlphaFoldDB" id="A0A5K7Z2N8"/>
<dbReference type="PANTHER" id="PTHR38471:SF2">
    <property type="entry name" value="FOUR HELIX BUNDLE PROTEIN"/>
    <property type="match status" value="1"/>
</dbReference>
<dbReference type="NCBIfam" id="TIGR02436">
    <property type="entry name" value="four helix bundle protein"/>
    <property type="match status" value="1"/>
</dbReference>
<proteinExistence type="predicted"/>
<dbReference type="InterPro" id="IPR012657">
    <property type="entry name" value="23S_rRNA-intervening_sequence"/>
</dbReference>
<evidence type="ECO:0000313" key="2">
    <source>
        <dbReference type="Proteomes" id="UP000427906"/>
    </source>
</evidence>
<dbReference type="OrthoDB" id="9800370at2"/>
<dbReference type="SUPFAM" id="SSF158446">
    <property type="entry name" value="IVS-encoded protein-like"/>
    <property type="match status" value="1"/>
</dbReference>
<evidence type="ECO:0008006" key="3">
    <source>
        <dbReference type="Google" id="ProtNLM"/>
    </source>
</evidence>
<dbReference type="Gene3D" id="1.20.1440.60">
    <property type="entry name" value="23S rRNA-intervening sequence"/>
    <property type="match status" value="1"/>
</dbReference>
<reference evidence="1 2" key="1">
    <citation type="submission" date="2019-11" db="EMBL/GenBank/DDBJ databases">
        <title>Comparative genomics of hydrocarbon-degrading Desulfosarcina strains.</title>
        <authorList>
            <person name="Watanabe M."/>
            <person name="Kojima H."/>
            <person name="Fukui M."/>
        </authorList>
    </citation>
    <scope>NUCLEOTIDE SEQUENCE [LARGE SCALE GENOMIC DNA]</scope>
    <source>
        <strain evidence="1 2">PL12</strain>
    </source>
</reference>
<sequence>MKRVYELDVYKLAESLSDMIWHDFDKWNKKVQYTVGYQIIRSSDSIAANIAEGYGRYTPADRKKFYLYSRGSLEETKTWLRKLIRRNVLSESTAKEYKTIIDKLGPKLNAFINSTKA</sequence>